<dbReference type="HOGENOM" id="CLU_1855155_0_0_1"/>
<accession>A0A066WZK6</accession>
<keyword evidence="1" id="KW-0732">Signal</keyword>
<evidence type="ECO:0000313" key="3">
    <source>
        <dbReference type="Proteomes" id="UP000027238"/>
    </source>
</evidence>
<dbReference type="Proteomes" id="UP000027238">
    <property type="component" value="Unassembled WGS sequence"/>
</dbReference>
<sequence length="138" mass="15561">MQLSIFSAVFALLTVVQAWTVTVQDSSVGCNHGPNAKMRRIVGQSDLCFNFGDDMRNTDCYQYQWDPKHPQVPAGPAGCVGDFVPSFASYYDRMRRGTKCYFYSQRDCVRSPLGNHHCPANVAFMDNVKIKSFKCITE</sequence>
<protein>
    <recommendedName>
        <fullName evidence="4">Secreted protein</fullName>
    </recommendedName>
</protein>
<name>A0A066WZK6_COLSU</name>
<evidence type="ECO:0008006" key="4">
    <source>
        <dbReference type="Google" id="ProtNLM"/>
    </source>
</evidence>
<gene>
    <name evidence="2" type="ORF">CSUB01_05152</name>
</gene>
<proteinExistence type="predicted"/>
<feature type="signal peptide" evidence="1">
    <location>
        <begin position="1"/>
        <end position="18"/>
    </location>
</feature>
<keyword evidence="3" id="KW-1185">Reference proteome</keyword>
<evidence type="ECO:0000256" key="1">
    <source>
        <dbReference type="SAM" id="SignalP"/>
    </source>
</evidence>
<organism evidence="2 3">
    <name type="scientific">Colletotrichum sublineola</name>
    <name type="common">Sorghum anthracnose fungus</name>
    <dbReference type="NCBI Taxonomy" id="1173701"/>
    <lineage>
        <taxon>Eukaryota</taxon>
        <taxon>Fungi</taxon>
        <taxon>Dikarya</taxon>
        <taxon>Ascomycota</taxon>
        <taxon>Pezizomycotina</taxon>
        <taxon>Sordariomycetes</taxon>
        <taxon>Hypocreomycetidae</taxon>
        <taxon>Glomerellales</taxon>
        <taxon>Glomerellaceae</taxon>
        <taxon>Colletotrichum</taxon>
        <taxon>Colletotrichum graminicola species complex</taxon>
    </lineage>
</organism>
<feature type="chain" id="PRO_5001629605" description="Secreted protein" evidence="1">
    <location>
        <begin position="19"/>
        <end position="138"/>
    </location>
</feature>
<evidence type="ECO:0000313" key="2">
    <source>
        <dbReference type="EMBL" id="KDN62333.1"/>
    </source>
</evidence>
<reference evidence="3" key="1">
    <citation type="journal article" date="2014" name="Genome Announc.">
        <title>Draft genome sequence of Colletotrichum sublineola, a destructive pathogen of cultivated sorghum.</title>
        <authorList>
            <person name="Baroncelli R."/>
            <person name="Sanz-Martin J.M."/>
            <person name="Rech G.E."/>
            <person name="Sukno S.A."/>
            <person name="Thon M.R."/>
        </authorList>
    </citation>
    <scope>NUCLEOTIDE SEQUENCE [LARGE SCALE GENOMIC DNA]</scope>
    <source>
        <strain evidence="3">TX430BB</strain>
    </source>
</reference>
<dbReference type="EMBL" id="JMSE01001332">
    <property type="protein sequence ID" value="KDN62333.1"/>
    <property type="molecule type" value="Genomic_DNA"/>
</dbReference>
<comment type="caution">
    <text evidence="2">The sequence shown here is derived from an EMBL/GenBank/DDBJ whole genome shotgun (WGS) entry which is preliminary data.</text>
</comment>
<dbReference type="AlphaFoldDB" id="A0A066WZK6"/>
<dbReference type="OrthoDB" id="5007706at2759"/>